<dbReference type="InterPro" id="IPR037898">
    <property type="entry name" value="NudC_fam"/>
</dbReference>
<dbReference type="HOGENOM" id="CLU_113495_0_0_1"/>
<dbReference type="CDD" id="cd06467">
    <property type="entry name" value="p23_NUDC_like"/>
    <property type="match status" value="1"/>
</dbReference>
<evidence type="ECO:0000313" key="4">
    <source>
        <dbReference type="Proteomes" id="UP000001514"/>
    </source>
</evidence>
<dbReference type="InterPro" id="IPR007052">
    <property type="entry name" value="CS_dom"/>
</dbReference>
<evidence type="ECO:0000259" key="1">
    <source>
        <dbReference type="PROSITE" id="PS51203"/>
    </source>
</evidence>
<dbReference type="FunCoup" id="D8RGA0">
    <property type="interactions" value="3972"/>
</dbReference>
<dbReference type="EMBL" id="GL377578">
    <property type="protein sequence ID" value="EFJ29259.1"/>
    <property type="molecule type" value="Genomic_DNA"/>
</dbReference>
<dbReference type="EMBL" id="GL377631">
    <property type="protein sequence ID" value="EFJ13817.1"/>
    <property type="molecule type" value="Genomic_DNA"/>
</dbReference>
<dbReference type="SUPFAM" id="SSF49764">
    <property type="entry name" value="HSP20-like chaperones"/>
    <property type="match status" value="1"/>
</dbReference>
<dbReference type="STRING" id="88036.D8RGA0"/>
<protein>
    <recommendedName>
        <fullName evidence="1">CS domain-containing protein</fullName>
    </recommendedName>
</protein>
<dbReference type="Pfam" id="PF04969">
    <property type="entry name" value="CS"/>
    <property type="match status" value="1"/>
</dbReference>
<dbReference type="Proteomes" id="UP000001514">
    <property type="component" value="Unassembled WGS sequence"/>
</dbReference>
<feature type="domain" description="CS" evidence="1">
    <location>
        <begin position="16"/>
        <end position="104"/>
    </location>
</feature>
<dbReference type="KEGG" id="smo:SELMODRAFT_121870"/>
<proteinExistence type="predicted"/>
<dbReference type="GO" id="GO:0005737">
    <property type="term" value="C:cytoplasm"/>
    <property type="evidence" value="ECO:0000318"/>
    <property type="project" value="GO_Central"/>
</dbReference>
<sequence>MSDKLAPDKRHKFVHNGQTIYEWDQTLDEVNIYIDLPKQIPKKLFSCNIQLQHVEVGIKGNPPYLNHNLGGPVKLDGSFWTIEDETLHINLQKRDKGQPWQTAIEGHGQLDPYSADLEKRRLMLERFQEEHPGFDFSQAEFSGQCPNPKTFMGGMKH</sequence>
<evidence type="ECO:0000313" key="3">
    <source>
        <dbReference type="EMBL" id="EFJ29259.1"/>
    </source>
</evidence>
<name>D8RGA0_SELML</name>
<keyword evidence="4" id="KW-1185">Reference proteome</keyword>
<dbReference type="Gramene" id="EFJ13817">
    <property type="protein sequence ID" value="EFJ13817"/>
    <property type="gene ID" value="SELMODRAFT_121870"/>
</dbReference>
<dbReference type="KEGG" id="smo:SELMODRAFT_92763"/>
<dbReference type="PANTHER" id="PTHR12356">
    <property type="entry name" value="NUCLEAR MOVEMENT PROTEIN NUDC"/>
    <property type="match status" value="1"/>
</dbReference>
<dbReference type="OrthoDB" id="515366at2759"/>
<dbReference type="GO" id="GO:0051082">
    <property type="term" value="F:unfolded protein binding"/>
    <property type="evidence" value="ECO:0000318"/>
    <property type="project" value="GO_Central"/>
</dbReference>
<dbReference type="Gene3D" id="2.60.40.790">
    <property type="match status" value="1"/>
</dbReference>
<dbReference type="InterPro" id="IPR008978">
    <property type="entry name" value="HSP20-like_chaperone"/>
</dbReference>
<dbReference type="PROSITE" id="PS51203">
    <property type="entry name" value="CS"/>
    <property type="match status" value="1"/>
</dbReference>
<dbReference type="eggNOG" id="KOG2265">
    <property type="taxonomic scope" value="Eukaryota"/>
</dbReference>
<dbReference type="AlphaFoldDB" id="D8RGA0"/>
<organism evidence="4">
    <name type="scientific">Selaginella moellendorffii</name>
    <name type="common">Spikemoss</name>
    <dbReference type="NCBI Taxonomy" id="88036"/>
    <lineage>
        <taxon>Eukaryota</taxon>
        <taxon>Viridiplantae</taxon>
        <taxon>Streptophyta</taxon>
        <taxon>Embryophyta</taxon>
        <taxon>Tracheophyta</taxon>
        <taxon>Lycopodiopsida</taxon>
        <taxon>Selaginellales</taxon>
        <taxon>Selaginellaceae</taxon>
        <taxon>Selaginella</taxon>
    </lineage>
</organism>
<dbReference type="PANTHER" id="PTHR12356:SF18">
    <property type="entry name" value="NUDC DOMAIN-CONTAINING PROTEIN 2"/>
    <property type="match status" value="1"/>
</dbReference>
<dbReference type="Gramene" id="EFJ29259">
    <property type="protein sequence ID" value="EFJ29259"/>
    <property type="gene ID" value="SELMODRAFT_92763"/>
</dbReference>
<accession>D8RGA0</accession>
<reference evidence="3 4" key="1">
    <citation type="journal article" date="2011" name="Science">
        <title>The Selaginella genome identifies genetic changes associated with the evolution of vascular plants.</title>
        <authorList>
            <person name="Banks J.A."/>
            <person name="Nishiyama T."/>
            <person name="Hasebe M."/>
            <person name="Bowman J.L."/>
            <person name="Gribskov M."/>
            <person name="dePamphilis C."/>
            <person name="Albert V.A."/>
            <person name="Aono N."/>
            <person name="Aoyama T."/>
            <person name="Ambrose B.A."/>
            <person name="Ashton N.W."/>
            <person name="Axtell M.J."/>
            <person name="Barker E."/>
            <person name="Barker M.S."/>
            <person name="Bennetzen J.L."/>
            <person name="Bonawitz N.D."/>
            <person name="Chapple C."/>
            <person name="Cheng C."/>
            <person name="Correa L.G."/>
            <person name="Dacre M."/>
            <person name="DeBarry J."/>
            <person name="Dreyer I."/>
            <person name="Elias M."/>
            <person name="Engstrom E.M."/>
            <person name="Estelle M."/>
            <person name="Feng L."/>
            <person name="Finet C."/>
            <person name="Floyd S.K."/>
            <person name="Frommer W.B."/>
            <person name="Fujita T."/>
            <person name="Gramzow L."/>
            <person name="Gutensohn M."/>
            <person name="Harholt J."/>
            <person name="Hattori M."/>
            <person name="Heyl A."/>
            <person name="Hirai T."/>
            <person name="Hiwatashi Y."/>
            <person name="Ishikawa M."/>
            <person name="Iwata M."/>
            <person name="Karol K.G."/>
            <person name="Koehler B."/>
            <person name="Kolukisaoglu U."/>
            <person name="Kubo M."/>
            <person name="Kurata T."/>
            <person name="Lalonde S."/>
            <person name="Li K."/>
            <person name="Li Y."/>
            <person name="Litt A."/>
            <person name="Lyons E."/>
            <person name="Manning G."/>
            <person name="Maruyama T."/>
            <person name="Michael T.P."/>
            <person name="Mikami K."/>
            <person name="Miyazaki S."/>
            <person name="Morinaga S."/>
            <person name="Murata T."/>
            <person name="Mueller-Roeber B."/>
            <person name="Nelson D.R."/>
            <person name="Obara M."/>
            <person name="Oguri Y."/>
            <person name="Olmstead R.G."/>
            <person name="Onodera N."/>
            <person name="Petersen B.L."/>
            <person name="Pils B."/>
            <person name="Prigge M."/>
            <person name="Rensing S.A."/>
            <person name="Riano-Pachon D.M."/>
            <person name="Roberts A.W."/>
            <person name="Sato Y."/>
            <person name="Scheller H.V."/>
            <person name="Schulz B."/>
            <person name="Schulz C."/>
            <person name="Shakirov E.V."/>
            <person name="Shibagaki N."/>
            <person name="Shinohara N."/>
            <person name="Shippen D.E."/>
            <person name="Soerensen I."/>
            <person name="Sotooka R."/>
            <person name="Sugimoto N."/>
            <person name="Sugita M."/>
            <person name="Sumikawa N."/>
            <person name="Tanurdzic M."/>
            <person name="Theissen G."/>
            <person name="Ulvskov P."/>
            <person name="Wakazuki S."/>
            <person name="Weng J.K."/>
            <person name="Willats W.W."/>
            <person name="Wipf D."/>
            <person name="Wolf P.G."/>
            <person name="Yang L."/>
            <person name="Zimmer A.D."/>
            <person name="Zhu Q."/>
            <person name="Mitros T."/>
            <person name="Hellsten U."/>
            <person name="Loque D."/>
            <person name="Otillar R."/>
            <person name="Salamov A."/>
            <person name="Schmutz J."/>
            <person name="Shapiro H."/>
            <person name="Lindquist E."/>
            <person name="Lucas S."/>
            <person name="Rokhsar D."/>
            <person name="Grigoriev I.V."/>
        </authorList>
    </citation>
    <scope>NUCLEOTIDE SEQUENCE [LARGE SCALE GENOMIC DNA]</scope>
</reference>
<evidence type="ECO:0000313" key="2">
    <source>
        <dbReference type="EMBL" id="EFJ13817.1"/>
    </source>
</evidence>
<dbReference type="OMA" id="RDVECSL"/>
<dbReference type="InParanoid" id="D8RGA0"/>
<dbReference type="GO" id="GO:0006457">
    <property type="term" value="P:protein folding"/>
    <property type="evidence" value="ECO:0000318"/>
    <property type="project" value="GO_Central"/>
</dbReference>
<dbReference type="FunFam" id="2.60.40.790:FF:000051">
    <property type="entry name" value="nudC domain-containing protein 2"/>
    <property type="match status" value="1"/>
</dbReference>
<gene>
    <name evidence="2" type="ORF">SELMODRAFT_121870</name>
    <name evidence="3" type="ORF">SELMODRAFT_92763</name>
</gene>